<sequence>DIRGVVRTILQRYRYNKDQERAFGLLAEHRLTESEQQLFMFIVGSAGTGKSHIIRGLEDLFRSIDAKDELRKTAPTGCASFLILTETLHAMLMIYGRYLDDIRGPQLEALQVRWRGVKYLAIDEVSMVGAVLNARTSKRLQL</sequence>
<keyword evidence="1" id="KW-0227">DNA damage</keyword>
<keyword evidence="1" id="KW-0234">DNA repair</keyword>
<accession>A0A165FV66</accession>
<dbReference type="GO" id="GO:0016787">
    <property type="term" value="F:hydrolase activity"/>
    <property type="evidence" value="ECO:0007669"/>
    <property type="project" value="UniProtKB-KW"/>
</dbReference>
<comment type="cofactor">
    <cofactor evidence="1">
        <name>Mg(2+)</name>
        <dbReference type="ChEBI" id="CHEBI:18420"/>
    </cofactor>
</comment>
<dbReference type="InterPro" id="IPR027417">
    <property type="entry name" value="P-loop_NTPase"/>
</dbReference>
<keyword evidence="4" id="KW-1185">Reference proteome</keyword>
<evidence type="ECO:0000313" key="4">
    <source>
        <dbReference type="Proteomes" id="UP000077266"/>
    </source>
</evidence>
<comment type="catalytic activity">
    <reaction evidence="1">
        <text>ATP + H2O = ADP + phosphate + H(+)</text>
        <dbReference type="Rhea" id="RHEA:13065"/>
        <dbReference type="ChEBI" id="CHEBI:15377"/>
        <dbReference type="ChEBI" id="CHEBI:15378"/>
        <dbReference type="ChEBI" id="CHEBI:30616"/>
        <dbReference type="ChEBI" id="CHEBI:43474"/>
        <dbReference type="ChEBI" id="CHEBI:456216"/>
        <dbReference type="EC" id="5.6.2.3"/>
    </reaction>
</comment>
<keyword evidence="1" id="KW-0067">ATP-binding</keyword>
<protein>
    <recommendedName>
        <fullName evidence="1">ATP-dependent DNA helicase</fullName>
        <ecNumber evidence="1">5.6.2.3</ecNumber>
    </recommendedName>
</protein>
<dbReference type="SUPFAM" id="SSF52540">
    <property type="entry name" value="P-loop containing nucleoside triphosphate hydrolases"/>
    <property type="match status" value="1"/>
</dbReference>
<reference evidence="3 4" key="1">
    <citation type="journal article" date="2016" name="Mol. Biol. Evol.">
        <title>Comparative Genomics of Early-Diverging Mushroom-Forming Fungi Provides Insights into the Origins of Lignocellulose Decay Capabilities.</title>
        <authorList>
            <person name="Nagy L.G."/>
            <person name="Riley R."/>
            <person name="Tritt A."/>
            <person name="Adam C."/>
            <person name="Daum C."/>
            <person name="Floudas D."/>
            <person name="Sun H."/>
            <person name="Yadav J.S."/>
            <person name="Pangilinan J."/>
            <person name="Larsson K.H."/>
            <person name="Matsuura K."/>
            <person name="Barry K."/>
            <person name="Labutti K."/>
            <person name="Kuo R."/>
            <person name="Ohm R.A."/>
            <person name="Bhattacharya S.S."/>
            <person name="Shirouzu T."/>
            <person name="Yoshinaga Y."/>
            <person name="Martin F.M."/>
            <person name="Grigoriev I.V."/>
            <person name="Hibbett D.S."/>
        </authorList>
    </citation>
    <scope>NUCLEOTIDE SEQUENCE [LARGE SCALE GENOMIC DNA]</scope>
    <source>
        <strain evidence="3 4">HHB12029</strain>
    </source>
</reference>
<dbReference type="AlphaFoldDB" id="A0A165FV66"/>
<keyword evidence="1" id="KW-0347">Helicase</keyword>
<dbReference type="PANTHER" id="PTHR47642">
    <property type="entry name" value="ATP-DEPENDENT DNA HELICASE"/>
    <property type="match status" value="1"/>
</dbReference>
<dbReference type="EC" id="5.6.2.3" evidence="1"/>
<evidence type="ECO:0000313" key="3">
    <source>
        <dbReference type="EMBL" id="KZV89578.1"/>
    </source>
</evidence>
<dbReference type="EMBL" id="KV426069">
    <property type="protein sequence ID" value="KZV89578.1"/>
    <property type="molecule type" value="Genomic_DNA"/>
</dbReference>
<feature type="domain" description="DNA helicase Pif1-like DEAD-box helicase" evidence="2">
    <location>
        <begin position="16"/>
        <end position="130"/>
    </location>
</feature>
<dbReference type="GO" id="GO:0006310">
    <property type="term" value="P:DNA recombination"/>
    <property type="evidence" value="ECO:0007669"/>
    <property type="project" value="UniProtKB-KW"/>
</dbReference>
<keyword evidence="1" id="KW-0233">DNA recombination</keyword>
<organism evidence="3 4">
    <name type="scientific">Exidia glandulosa HHB12029</name>
    <dbReference type="NCBI Taxonomy" id="1314781"/>
    <lineage>
        <taxon>Eukaryota</taxon>
        <taxon>Fungi</taxon>
        <taxon>Dikarya</taxon>
        <taxon>Basidiomycota</taxon>
        <taxon>Agaricomycotina</taxon>
        <taxon>Agaricomycetes</taxon>
        <taxon>Auriculariales</taxon>
        <taxon>Exidiaceae</taxon>
        <taxon>Exidia</taxon>
    </lineage>
</organism>
<dbReference type="Pfam" id="PF05970">
    <property type="entry name" value="PIF1"/>
    <property type="match status" value="1"/>
</dbReference>
<dbReference type="InterPro" id="IPR010285">
    <property type="entry name" value="DNA_helicase_pif1-like_DEAD"/>
</dbReference>
<dbReference type="InParanoid" id="A0A165FV66"/>
<dbReference type="STRING" id="1314781.A0A165FV66"/>
<dbReference type="InterPro" id="IPR051055">
    <property type="entry name" value="PIF1_helicase"/>
</dbReference>
<keyword evidence="1" id="KW-0547">Nucleotide-binding</keyword>
<dbReference type="OrthoDB" id="432234at2759"/>
<dbReference type="Gene3D" id="3.40.50.300">
    <property type="entry name" value="P-loop containing nucleotide triphosphate hydrolases"/>
    <property type="match status" value="1"/>
</dbReference>
<comment type="similarity">
    <text evidence="1">Belongs to the helicase family.</text>
</comment>
<keyword evidence="1" id="KW-0378">Hydrolase</keyword>
<feature type="non-terminal residue" evidence="3">
    <location>
        <position position="1"/>
    </location>
</feature>
<dbReference type="Proteomes" id="UP000077266">
    <property type="component" value="Unassembled WGS sequence"/>
</dbReference>
<evidence type="ECO:0000259" key="2">
    <source>
        <dbReference type="Pfam" id="PF05970"/>
    </source>
</evidence>
<dbReference type="GO" id="GO:0006281">
    <property type="term" value="P:DNA repair"/>
    <property type="evidence" value="ECO:0007669"/>
    <property type="project" value="UniProtKB-KW"/>
</dbReference>
<feature type="non-terminal residue" evidence="3">
    <location>
        <position position="142"/>
    </location>
</feature>
<name>A0A165FV66_EXIGL</name>
<proteinExistence type="inferred from homology"/>
<dbReference type="GO" id="GO:0000723">
    <property type="term" value="P:telomere maintenance"/>
    <property type="evidence" value="ECO:0007669"/>
    <property type="project" value="InterPro"/>
</dbReference>
<dbReference type="GO" id="GO:0005524">
    <property type="term" value="F:ATP binding"/>
    <property type="evidence" value="ECO:0007669"/>
    <property type="project" value="UniProtKB-KW"/>
</dbReference>
<evidence type="ECO:0000256" key="1">
    <source>
        <dbReference type="RuleBase" id="RU363044"/>
    </source>
</evidence>
<dbReference type="GO" id="GO:0043139">
    <property type="term" value="F:5'-3' DNA helicase activity"/>
    <property type="evidence" value="ECO:0007669"/>
    <property type="project" value="UniProtKB-EC"/>
</dbReference>
<gene>
    <name evidence="3" type="ORF">EXIGLDRAFT_570603</name>
</gene>